<evidence type="ECO:0000256" key="3">
    <source>
        <dbReference type="ARBA" id="ARBA00022833"/>
    </source>
</evidence>
<evidence type="ECO:0000256" key="2">
    <source>
        <dbReference type="ARBA" id="ARBA00022737"/>
    </source>
</evidence>
<dbReference type="SUPFAM" id="SSF57716">
    <property type="entry name" value="Glucocorticoid receptor-like (DNA-binding domain)"/>
    <property type="match status" value="1"/>
</dbReference>
<dbReference type="EMBL" id="JAEUBG010000840">
    <property type="protein sequence ID" value="KAH3687431.1"/>
    <property type="molecule type" value="Genomic_DNA"/>
</dbReference>
<keyword evidence="4 5" id="KW-0440">LIM domain</keyword>
<feature type="compositionally biased region" description="Polar residues" evidence="6">
    <location>
        <begin position="287"/>
        <end position="302"/>
    </location>
</feature>
<keyword evidence="1 5" id="KW-0479">Metal-binding</keyword>
<dbReference type="GO" id="GO:0046872">
    <property type="term" value="F:metal ion binding"/>
    <property type="evidence" value="ECO:0007669"/>
    <property type="project" value="UniProtKB-KW"/>
</dbReference>
<gene>
    <name evidence="8" type="ORF">WICPIJ_001582</name>
</gene>
<feature type="compositionally biased region" description="Acidic residues" evidence="6">
    <location>
        <begin position="264"/>
        <end position="273"/>
    </location>
</feature>
<feature type="compositionally biased region" description="Low complexity" evidence="6">
    <location>
        <begin position="107"/>
        <end position="124"/>
    </location>
</feature>
<protein>
    <recommendedName>
        <fullName evidence="7">LIM zinc-binding domain-containing protein</fullName>
    </recommendedName>
</protein>
<evidence type="ECO:0000256" key="1">
    <source>
        <dbReference type="ARBA" id="ARBA00022723"/>
    </source>
</evidence>
<feature type="region of interest" description="Disordered" evidence="6">
    <location>
        <begin position="623"/>
        <end position="669"/>
    </location>
</feature>
<dbReference type="PANTHER" id="PTHR24205:SF16">
    <property type="entry name" value="GH01042P-RELATED"/>
    <property type="match status" value="1"/>
</dbReference>
<dbReference type="Pfam" id="PF00412">
    <property type="entry name" value="LIM"/>
    <property type="match status" value="2"/>
</dbReference>
<evidence type="ECO:0000256" key="5">
    <source>
        <dbReference type="PROSITE-ProRule" id="PRU00125"/>
    </source>
</evidence>
<feature type="region of interest" description="Disordered" evidence="6">
    <location>
        <begin position="71"/>
        <end position="158"/>
    </location>
</feature>
<dbReference type="AlphaFoldDB" id="A0A9P8QBE7"/>
<feature type="compositionally biased region" description="Low complexity" evidence="6">
    <location>
        <begin position="206"/>
        <end position="215"/>
    </location>
</feature>
<proteinExistence type="predicted"/>
<feature type="compositionally biased region" description="Polar residues" evidence="6">
    <location>
        <begin position="125"/>
        <end position="158"/>
    </location>
</feature>
<evidence type="ECO:0000313" key="9">
    <source>
        <dbReference type="Proteomes" id="UP000774326"/>
    </source>
</evidence>
<organism evidence="8 9">
    <name type="scientific">Wickerhamomyces pijperi</name>
    <name type="common">Yeast</name>
    <name type="synonym">Pichia pijperi</name>
    <dbReference type="NCBI Taxonomy" id="599730"/>
    <lineage>
        <taxon>Eukaryota</taxon>
        <taxon>Fungi</taxon>
        <taxon>Dikarya</taxon>
        <taxon>Ascomycota</taxon>
        <taxon>Saccharomycotina</taxon>
        <taxon>Saccharomycetes</taxon>
        <taxon>Phaffomycetales</taxon>
        <taxon>Wickerhamomycetaceae</taxon>
        <taxon>Wickerhamomyces</taxon>
    </lineage>
</organism>
<reference evidence="8" key="1">
    <citation type="journal article" date="2021" name="Open Biol.">
        <title>Shared evolutionary footprints suggest mitochondrial oxidative damage underlies multiple complex I losses in fungi.</title>
        <authorList>
            <person name="Schikora-Tamarit M.A."/>
            <person name="Marcet-Houben M."/>
            <person name="Nosek J."/>
            <person name="Gabaldon T."/>
        </authorList>
    </citation>
    <scope>NUCLEOTIDE SEQUENCE</scope>
    <source>
        <strain evidence="8">CBS2887</strain>
    </source>
</reference>
<dbReference type="InterPro" id="IPR001781">
    <property type="entry name" value="Znf_LIM"/>
</dbReference>
<feature type="compositionally biased region" description="Polar residues" evidence="6">
    <location>
        <begin position="1"/>
        <end position="12"/>
    </location>
</feature>
<dbReference type="Gene3D" id="2.10.110.10">
    <property type="entry name" value="Cysteine Rich Protein"/>
    <property type="match status" value="2"/>
</dbReference>
<feature type="compositionally biased region" description="Polar residues" evidence="6">
    <location>
        <begin position="181"/>
        <end position="199"/>
    </location>
</feature>
<dbReference type="CDD" id="cd09397">
    <property type="entry name" value="LIM1_UF1"/>
    <property type="match status" value="1"/>
</dbReference>
<evidence type="ECO:0000256" key="4">
    <source>
        <dbReference type="ARBA" id="ARBA00023038"/>
    </source>
</evidence>
<dbReference type="PROSITE" id="PS50023">
    <property type="entry name" value="LIM_DOMAIN_2"/>
    <property type="match status" value="1"/>
</dbReference>
<dbReference type="PANTHER" id="PTHR24205">
    <property type="entry name" value="FOUR AND A HALF LIM DOMAINS PROTEIN"/>
    <property type="match status" value="1"/>
</dbReference>
<keyword evidence="9" id="KW-1185">Reference proteome</keyword>
<dbReference type="CDD" id="cd08368">
    <property type="entry name" value="LIM"/>
    <property type="match status" value="1"/>
</dbReference>
<dbReference type="GO" id="GO:0005634">
    <property type="term" value="C:nucleus"/>
    <property type="evidence" value="ECO:0007669"/>
    <property type="project" value="TreeGrafter"/>
</dbReference>
<evidence type="ECO:0000313" key="8">
    <source>
        <dbReference type="EMBL" id="KAH3687431.1"/>
    </source>
</evidence>
<dbReference type="GO" id="GO:0003712">
    <property type="term" value="F:transcription coregulator activity"/>
    <property type="evidence" value="ECO:0007669"/>
    <property type="project" value="TreeGrafter"/>
</dbReference>
<evidence type="ECO:0000259" key="7">
    <source>
        <dbReference type="PROSITE" id="PS50023"/>
    </source>
</evidence>
<dbReference type="PROSITE" id="PS00478">
    <property type="entry name" value="LIM_DOMAIN_1"/>
    <property type="match status" value="1"/>
</dbReference>
<feature type="compositionally biased region" description="Polar residues" evidence="6">
    <location>
        <begin position="334"/>
        <end position="343"/>
    </location>
</feature>
<feature type="compositionally biased region" description="Polar residues" evidence="6">
    <location>
        <begin position="76"/>
        <end position="106"/>
    </location>
</feature>
<dbReference type="Proteomes" id="UP000774326">
    <property type="component" value="Unassembled WGS sequence"/>
</dbReference>
<feature type="domain" description="LIM zinc-binding" evidence="7">
    <location>
        <begin position="670"/>
        <end position="734"/>
    </location>
</feature>
<feature type="compositionally biased region" description="Polar residues" evidence="6">
    <location>
        <begin position="252"/>
        <end position="261"/>
    </location>
</feature>
<name>A0A9P8QBE7_WICPI</name>
<feature type="region of interest" description="Disordered" evidence="6">
    <location>
        <begin position="181"/>
        <end position="369"/>
    </location>
</feature>
<dbReference type="GO" id="GO:0030695">
    <property type="term" value="F:GTPase regulator activity"/>
    <property type="evidence" value="ECO:0007669"/>
    <property type="project" value="UniProtKB-ARBA"/>
</dbReference>
<feature type="compositionally biased region" description="Polar residues" evidence="6">
    <location>
        <begin position="351"/>
        <end position="361"/>
    </location>
</feature>
<feature type="region of interest" description="Disordered" evidence="6">
    <location>
        <begin position="1"/>
        <end position="25"/>
    </location>
</feature>
<evidence type="ECO:0000256" key="6">
    <source>
        <dbReference type="SAM" id="MobiDB-lite"/>
    </source>
</evidence>
<feature type="compositionally biased region" description="Polar residues" evidence="6">
    <location>
        <begin position="629"/>
        <end position="657"/>
    </location>
</feature>
<accession>A0A9P8QBE7</accession>
<keyword evidence="2" id="KW-0677">Repeat</keyword>
<dbReference type="SMART" id="SM00132">
    <property type="entry name" value="LIM"/>
    <property type="match status" value="2"/>
</dbReference>
<dbReference type="OrthoDB" id="1112565at2759"/>
<sequence length="820" mass="91323">MSLTPDNSQSDINVKKHRKKPSYFKTLPELIVSNPDGIPRISNSRFPTFDPKKKVKTVYELAGFDIYRPSKEKRSVSQAPTPTSTTFFGSNARPSAQRSASTTNVGPQQQQQQQSAQSASPHQSFTQPQQRSFSAQDLSRQNNTGAPNTSVSMNRGFNQSTNSLGLRIDAHTANRLPNALVSQPNSARSMTSLHSSSNGSDHRARSSSQPQQKQQYLPYPADTDTTERRAGFNGYANNTPALSPEVRRSQESSRIGSTQKAVDQEEEEEEEEWTAGKKDDSGLGKNFSAQDNLQKEANTAETPSGRDLKEDSVILNHSGLMGNETTDEDIAFTDKSQSQVQENEQGKPHLSISNTTTTTGSDEFDFESVPSSRVTSALTHGNPYLQYQQQPHTAPPIPQINILGTPTRDNEDRYSRGSELSQFSPIRNSTILSPMIGHTGQESPEHIANSQSQYPFGESPVKKNIHEQEVLDSESDSDINTGYDEEAECEISNNLFKEVENQLDNLSLTSPVGAKQQLSLDSWKKAAKLESMLDALDISQEVEDNEEKQHVIEPQLHQHDQSTKAVQINEQPTMPAMATPKFQITPDFDQMNPSTIFTPPIPDSASTSPLMKIQHHTLIRTNTTKHQKNQSLESSTVAPASPSLHSTNSSLAATEQQAAEAIPKNPPGEGPCRTCGLDIETKPIYSKSGELSGQWHRSCFHCTTCQKLFTREMPCFVHEDLPYCEQHYHEVNNSICKICNFGIIGECMEDDFGTRYHVDCLRCVRCEERILSGGYVCIDEKVYCEKCADDVQNLLRLNPQLQEDGKETKVERRRTRLFYV</sequence>
<comment type="caution">
    <text evidence="8">The sequence shown here is derived from an EMBL/GenBank/DDBJ whole genome shotgun (WGS) entry which is preliminary data.</text>
</comment>
<keyword evidence="3 5" id="KW-0862">Zinc</keyword>
<reference evidence="8" key="2">
    <citation type="submission" date="2021-01" db="EMBL/GenBank/DDBJ databases">
        <authorList>
            <person name="Schikora-Tamarit M.A."/>
        </authorList>
    </citation>
    <scope>NUCLEOTIDE SEQUENCE</scope>
    <source>
        <strain evidence="8">CBS2887</strain>
    </source>
</reference>